<keyword evidence="3" id="KW-0597">Phosphoprotein</keyword>
<keyword evidence="4" id="KW-0808">Transferase</keyword>
<dbReference type="InterPro" id="IPR050482">
    <property type="entry name" value="Sensor_HK_TwoCompSys"/>
</dbReference>
<comment type="caution">
    <text evidence="10">The sequence shown here is derived from an EMBL/GenBank/DDBJ whole genome shotgun (WGS) entry which is preliminary data.</text>
</comment>
<evidence type="ECO:0000256" key="5">
    <source>
        <dbReference type="ARBA" id="ARBA00022741"/>
    </source>
</evidence>
<dbReference type="CDD" id="cd16917">
    <property type="entry name" value="HATPase_UhpB-NarQ-NarX-like"/>
    <property type="match status" value="1"/>
</dbReference>
<organism evidence="10 11">
    <name type="scientific">Amycolatopsis oliviviridis</name>
    <dbReference type="NCBI Taxonomy" id="1471590"/>
    <lineage>
        <taxon>Bacteria</taxon>
        <taxon>Bacillati</taxon>
        <taxon>Actinomycetota</taxon>
        <taxon>Actinomycetes</taxon>
        <taxon>Pseudonocardiales</taxon>
        <taxon>Pseudonocardiaceae</taxon>
        <taxon>Amycolatopsis</taxon>
    </lineage>
</organism>
<dbReference type="Gene3D" id="3.30.565.10">
    <property type="entry name" value="Histidine kinase-like ATPase, C-terminal domain"/>
    <property type="match status" value="1"/>
</dbReference>
<evidence type="ECO:0000256" key="4">
    <source>
        <dbReference type="ARBA" id="ARBA00022679"/>
    </source>
</evidence>
<dbReference type="Gene3D" id="1.20.5.1930">
    <property type="match status" value="1"/>
</dbReference>
<keyword evidence="6 10" id="KW-0418">Kinase</keyword>
<reference evidence="11" key="1">
    <citation type="journal article" date="2019" name="Int. J. Syst. Evol. Microbiol.">
        <title>The Global Catalogue of Microorganisms (GCM) 10K type strain sequencing project: providing services to taxonomists for standard genome sequencing and annotation.</title>
        <authorList>
            <consortium name="The Broad Institute Genomics Platform"/>
            <consortium name="The Broad Institute Genome Sequencing Center for Infectious Disease"/>
            <person name="Wu L."/>
            <person name="Ma J."/>
        </authorList>
    </citation>
    <scope>NUCLEOTIDE SEQUENCE [LARGE SCALE GENOMIC DNA]</scope>
    <source>
        <strain evidence="11">CGMCC 4.7683</strain>
    </source>
</reference>
<dbReference type="Pfam" id="PF07730">
    <property type="entry name" value="HisKA_3"/>
    <property type="match status" value="1"/>
</dbReference>
<keyword evidence="5" id="KW-0547">Nucleotide-binding</keyword>
<evidence type="ECO:0000256" key="7">
    <source>
        <dbReference type="ARBA" id="ARBA00022840"/>
    </source>
</evidence>
<dbReference type="InterPro" id="IPR036890">
    <property type="entry name" value="HATPase_C_sf"/>
</dbReference>
<feature type="domain" description="Signal transduction histidine kinase subgroup 3 dimerisation and phosphoacceptor" evidence="9">
    <location>
        <begin position="158"/>
        <end position="222"/>
    </location>
</feature>
<dbReference type="InterPro" id="IPR011712">
    <property type="entry name" value="Sig_transdc_His_kin_sub3_dim/P"/>
</dbReference>
<name>A0ABQ3L7Y4_9PSEU</name>
<sequence length="357" mass="38028">MLAAVLCAIWWTWLLTHAESGQRLAVELVLSAAGTWPLAVRHKWPLPAWAAVLGVAVVVAWGGYPTALGDIPALLAVYSAGNFLSGRAQVVSGVLSVVWSQAVPAILGQTTSVTPYLSGLLLFGTAWLLGAQHQRTRQLTEALRREQEKNAQRAVIAERSRIARDLHDAVAHHISAISVHAYAASEALEVNPATARTSLRHVGAASKAVISEARWIVGLLDSDDGEQRTQPSLRNVARLVEPVRAAGNEVTVTIAPAALEVAESVQTAAYRILQEALTNVVNHAGPTTVRAEVERFPHALRVEVVNGRSAAKKTSNPRSGRGLVGMRERVALFGGSLEAGPVDGGYRVEAVLVVEEP</sequence>
<proteinExistence type="predicted"/>
<protein>
    <recommendedName>
        <fullName evidence="2">histidine kinase</fullName>
        <ecNumber evidence="2">2.7.13.3</ecNumber>
    </recommendedName>
</protein>
<evidence type="ECO:0000256" key="2">
    <source>
        <dbReference type="ARBA" id="ARBA00012438"/>
    </source>
</evidence>
<evidence type="ECO:0000256" key="1">
    <source>
        <dbReference type="ARBA" id="ARBA00000085"/>
    </source>
</evidence>
<gene>
    <name evidence="10" type="ORF">GCM10017790_09860</name>
</gene>
<keyword evidence="11" id="KW-1185">Reference proteome</keyword>
<evidence type="ECO:0000313" key="11">
    <source>
        <dbReference type="Proteomes" id="UP000635387"/>
    </source>
</evidence>
<comment type="catalytic activity">
    <reaction evidence="1">
        <text>ATP + protein L-histidine = ADP + protein N-phospho-L-histidine.</text>
        <dbReference type="EC" id="2.7.13.3"/>
    </reaction>
</comment>
<dbReference type="EMBL" id="BNAY01000001">
    <property type="protein sequence ID" value="GHH05647.1"/>
    <property type="molecule type" value="Genomic_DNA"/>
</dbReference>
<accession>A0ABQ3L7Y4</accession>
<evidence type="ECO:0000259" key="9">
    <source>
        <dbReference type="Pfam" id="PF07730"/>
    </source>
</evidence>
<evidence type="ECO:0000256" key="3">
    <source>
        <dbReference type="ARBA" id="ARBA00022553"/>
    </source>
</evidence>
<dbReference type="EC" id="2.7.13.3" evidence="2"/>
<dbReference type="GO" id="GO:0016301">
    <property type="term" value="F:kinase activity"/>
    <property type="evidence" value="ECO:0007669"/>
    <property type="project" value="UniProtKB-KW"/>
</dbReference>
<dbReference type="Proteomes" id="UP000635387">
    <property type="component" value="Unassembled WGS sequence"/>
</dbReference>
<keyword evidence="8" id="KW-0902">Two-component regulatory system</keyword>
<dbReference type="PANTHER" id="PTHR24421">
    <property type="entry name" value="NITRATE/NITRITE SENSOR PROTEIN NARX-RELATED"/>
    <property type="match status" value="1"/>
</dbReference>
<evidence type="ECO:0000313" key="10">
    <source>
        <dbReference type="EMBL" id="GHH05647.1"/>
    </source>
</evidence>
<evidence type="ECO:0000256" key="6">
    <source>
        <dbReference type="ARBA" id="ARBA00022777"/>
    </source>
</evidence>
<dbReference type="PANTHER" id="PTHR24421:SF10">
    <property type="entry name" value="NITRATE_NITRITE SENSOR PROTEIN NARQ"/>
    <property type="match status" value="1"/>
</dbReference>
<dbReference type="SUPFAM" id="SSF55874">
    <property type="entry name" value="ATPase domain of HSP90 chaperone/DNA topoisomerase II/histidine kinase"/>
    <property type="match status" value="1"/>
</dbReference>
<keyword evidence="7" id="KW-0067">ATP-binding</keyword>
<evidence type="ECO:0000256" key="8">
    <source>
        <dbReference type="ARBA" id="ARBA00023012"/>
    </source>
</evidence>